<comment type="subcellular location">
    <subcellularLocation>
        <location evidence="1">Cell envelope</location>
    </subcellularLocation>
</comment>
<dbReference type="STRING" id="1437875.CFRA_06415"/>
<feature type="domain" description="Solute-binding protein family 3/N-terminal" evidence="5">
    <location>
        <begin position="53"/>
        <end position="279"/>
    </location>
</feature>
<sequence>MAGAVTALACVLGLSACVTNEETGHPAGWEEIAPPADPQVQALVPEEIAVRGSISIGTNPPFAPFEFKDSQGNIIGFEMDLAAAVASVMGLDLEIRQQDFAMILPAINGGTIDFGATGFTDTEERRQGFDFIDHLYAGIQWAQQSGKPPVDPDNACGLTVAVQRTTVAETDDVRPKSAECEARGEKPIEILSYETADQAATALVVGRADALSADSPITAWAIERADGKITTTGDVFAAAPYGFATPKGSQLTDAVAAAMQVLIDSGDYERIMAQWNITDGLVDQALINEEPADIR</sequence>
<dbReference type="InterPro" id="IPR001638">
    <property type="entry name" value="Solute-binding_3/MltF_N"/>
</dbReference>
<dbReference type="SMART" id="SM00062">
    <property type="entry name" value="PBPb"/>
    <property type="match status" value="1"/>
</dbReference>
<dbReference type="GO" id="GO:0030313">
    <property type="term" value="C:cell envelope"/>
    <property type="evidence" value="ECO:0007669"/>
    <property type="project" value="UniProtKB-SubCell"/>
</dbReference>
<gene>
    <name evidence="6" type="ORF">CFRA_06415</name>
</gene>
<evidence type="ECO:0000256" key="4">
    <source>
        <dbReference type="RuleBase" id="RU003744"/>
    </source>
</evidence>
<evidence type="ECO:0000313" key="7">
    <source>
        <dbReference type="Proteomes" id="UP000185434"/>
    </source>
</evidence>
<evidence type="ECO:0000313" key="6">
    <source>
        <dbReference type="EMBL" id="APT88942.1"/>
    </source>
</evidence>
<dbReference type="PANTHER" id="PTHR35936">
    <property type="entry name" value="MEMBRANE-BOUND LYTIC MUREIN TRANSGLYCOSYLASE F"/>
    <property type="match status" value="1"/>
</dbReference>
<dbReference type="Pfam" id="PF00497">
    <property type="entry name" value="SBP_bac_3"/>
    <property type="match status" value="1"/>
</dbReference>
<dbReference type="CDD" id="cd01004">
    <property type="entry name" value="PBP2_MidA_like"/>
    <property type="match status" value="1"/>
</dbReference>
<proteinExistence type="inferred from homology"/>
<keyword evidence="7" id="KW-1185">Reference proteome</keyword>
<comment type="similarity">
    <text evidence="2 4">Belongs to the bacterial solute-binding protein 3 family.</text>
</comment>
<name>A0A1L7CSW1_9CORY</name>
<accession>A0A1L7CSW1</accession>
<dbReference type="Proteomes" id="UP000185434">
    <property type="component" value="Chromosome"/>
</dbReference>
<organism evidence="6 7">
    <name type="scientific">Corynebacterium frankenforstense DSM 45800</name>
    <dbReference type="NCBI Taxonomy" id="1437875"/>
    <lineage>
        <taxon>Bacteria</taxon>
        <taxon>Bacillati</taxon>
        <taxon>Actinomycetota</taxon>
        <taxon>Actinomycetes</taxon>
        <taxon>Mycobacteriales</taxon>
        <taxon>Corynebacteriaceae</taxon>
        <taxon>Corynebacterium</taxon>
    </lineage>
</organism>
<reference evidence="6 7" key="1">
    <citation type="submission" date="2014-08" db="EMBL/GenBank/DDBJ databases">
        <title>Complete genome sequence of Corynebacterium frankenforstense ST18(T) (=DSM 45800(T)), isolated from raw cow milk.</title>
        <authorList>
            <person name="Ruckert C."/>
            <person name="Albersmeier A."/>
            <person name="Winkler A."/>
            <person name="Lipski A."/>
            <person name="Kalinowski J."/>
        </authorList>
    </citation>
    <scope>NUCLEOTIDE SEQUENCE [LARGE SCALE GENOMIC DNA]</scope>
    <source>
        <strain evidence="6 7">ST18</strain>
    </source>
</reference>
<keyword evidence="3" id="KW-0732">Signal</keyword>
<dbReference type="PROSITE" id="PS01039">
    <property type="entry name" value="SBP_BACTERIAL_3"/>
    <property type="match status" value="1"/>
</dbReference>
<dbReference type="SUPFAM" id="SSF53850">
    <property type="entry name" value="Periplasmic binding protein-like II"/>
    <property type="match status" value="1"/>
</dbReference>
<evidence type="ECO:0000256" key="1">
    <source>
        <dbReference type="ARBA" id="ARBA00004196"/>
    </source>
</evidence>
<evidence type="ECO:0000259" key="5">
    <source>
        <dbReference type="SMART" id="SM00062"/>
    </source>
</evidence>
<dbReference type="EMBL" id="CP009247">
    <property type="protein sequence ID" value="APT88942.1"/>
    <property type="molecule type" value="Genomic_DNA"/>
</dbReference>
<dbReference type="PANTHER" id="PTHR35936:SF17">
    <property type="entry name" value="ARGININE-BINDING EXTRACELLULAR PROTEIN ARTP"/>
    <property type="match status" value="1"/>
</dbReference>
<evidence type="ECO:0000256" key="2">
    <source>
        <dbReference type="ARBA" id="ARBA00010333"/>
    </source>
</evidence>
<dbReference type="Gene3D" id="3.40.190.10">
    <property type="entry name" value="Periplasmic binding protein-like II"/>
    <property type="match status" value="2"/>
</dbReference>
<evidence type="ECO:0000256" key="3">
    <source>
        <dbReference type="ARBA" id="ARBA00022729"/>
    </source>
</evidence>
<dbReference type="AlphaFoldDB" id="A0A1L7CSW1"/>
<protein>
    <submittedName>
        <fullName evidence="6">ABC transporter substrate-binding protein</fullName>
    </submittedName>
</protein>
<dbReference type="KEGG" id="cfk:CFRA_06415"/>
<dbReference type="InterPro" id="IPR018313">
    <property type="entry name" value="SBP_3_CS"/>
</dbReference>